<dbReference type="PANTHER" id="PTHR24253">
    <property type="entry name" value="TRANSMEMBRANE PROTEASE SERINE"/>
    <property type="match status" value="1"/>
</dbReference>
<feature type="domain" description="Peptidase S1" evidence="6">
    <location>
        <begin position="18"/>
        <end position="100"/>
    </location>
</feature>
<evidence type="ECO:0000313" key="8">
    <source>
        <dbReference type="Proteomes" id="UP000230750"/>
    </source>
</evidence>
<dbReference type="InterPro" id="IPR001254">
    <property type="entry name" value="Trypsin_dom"/>
</dbReference>
<protein>
    <submittedName>
        <fullName evidence="7">Complement factor B-2</fullName>
    </submittedName>
</protein>
<dbReference type="InterPro" id="IPR043504">
    <property type="entry name" value="Peptidase_S1_PA_chymotrypsin"/>
</dbReference>
<gene>
    <name evidence="7" type="ORF">BSL78_04772</name>
</gene>
<keyword evidence="3" id="KW-0732">Signal</keyword>
<name>A0A2G8LDG9_STIJA</name>
<dbReference type="Pfam" id="PF00089">
    <property type="entry name" value="Trypsin"/>
    <property type="match status" value="1"/>
</dbReference>
<comment type="caution">
    <text evidence="7">The sequence shown here is derived from an EMBL/GenBank/DDBJ whole genome shotgun (WGS) entry which is preliminary data.</text>
</comment>
<dbReference type="Gene3D" id="2.40.10.10">
    <property type="entry name" value="Trypsin-like serine proteases"/>
    <property type="match status" value="1"/>
</dbReference>
<dbReference type="EMBL" id="MRZV01000117">
    <property type="protein sequence ID" value="PIK58267.1"/>
    <property type="molecule type" value="Genomic_DNA"/>
</dbReference>
<keyword evidence="5" id="KW-0325">Glycoprotein</keyword>
<proteinExistence type="predicted"/>
<reference evidence="7 8" key="1">
    <citation type="journal article" date="2017" name="PLoS Biol.">
        <title>The sea cucumber genome provides insights into morphological evolution and visceral regeneration.</title>
        <authorList>
            <person name="Zhang X."/>
            <person name="Sun L."/>
            <person name="Yuan J."/>
            <person name="Sun Y."/>
            <person name="Gao Y."/>
            <person name="Zhang L."/>
            <person name="Li S."/>
            <person name="Dai H."/>
            <person name="Hamel J.F."/>
            <person name="Liu C."/>
            <person name="Yu Y."/>
            <person name="Liu S."/>
            <person name="Lin W."/>
            <person name="Guo K."/>
            <person name="Jin S."/>
            <person name="Xu P."/>
            <person name="Storey K.B."/>
            <person name="Huan P."/>
            <person name="Zhang T."/>
            <person name="Zhou Y."/>
            <person name="Zhang J."/>
            <person name="Lin C."/>
            <person name="Li X."/>
            <person name="Xing L."/>
            <person name="Huo D."/>
            <person name="Sun M."/>
            <person name="Wang L."/>
            <person name="Mercier A."/>
            <person name="Li F."/>
            <person name="Yang H."/>
            <person name="Xiang J."/>
        </authorList>
    </citation>
    <scope>NUCLEOTIDE SEQUENCE [LARGE SCALE GENOMIC DNA]</scope>
    <source>
        <strain evidence="7">Shaxun</strain>
        <tissue evidence="7">Muscle</tissue>
    </source>
</reference>
<evidence type="ECO:0000256" key="4">
    <source>
        <dbReference type="ARBA" id="ARBA00023157"/>
    </source>
</evidence>
<evidence type="ECO:0000256" key="1">
    <source>
        <dbReference type="ARBA" id="ARBA00004613"/>
    </source>
</evidence>
<dbReference type="PROSITE" id="PS00135">
    <property type="entry name" value="TRYPSIN_SER"/>
    <property type="match status" value="1"/>
</dbReference>
<dbReference type="GO" id="GO:0004252">
    <property type="term" value="F:serine-type endopeptidase activity"/>
    <property type="evidence" value="ECO:0007669"/>
    <property type="project" value="InterPro"/>
</dbReference>
<dbReference type="InterPro" id="IPR009003">
    <property type="entry name" value="Peptidase_S1_PA"/>
</dbReference>
<evidence type="ECO:0000259" key="6">
    <source>
        <dbReference type="Pfam" id="PF00089"/>
    </source>
</evidence>
<dbReference type="FunFam" id="2.40.10.10:FF:000054">
    <property type="entry name" value="Complement C1r subcomponent"/>
    <property type="match status" value="1"/>
</dbReference>
<keyword evidence="2" id="KW-0964">Secreted</keyword>
<evidence type="ECO:0000256" key="2">
    <source>
        <dbReference type="ARBA" id="ARBA00022525"/>
    </source>
</evidence>
<dbReference type="AlphaFoldDB" id="A0A2G8LDG9"/>
<dbReference type="GO" id="GO:0006508">
    <property type="term" value="P:proteolysis"/>
    <property type="evidence" value="ECO:0007669"/>
    <property type="project" value="InterPro"/>
</dbReference>
<dbReference type="InterPro" id="IPR033116">
    <property type="entry name" value="TRYPSIN_SER"/>
</dbReference>
<comment type="subcellular location">
    <subcellularLocation>
        <location evidence="1">Secreted</location>
    </subcellularLocation>
</comment>
<evidence type="ECO:0000256" key="5">
    <source>
        <dbReference type="ARBA" id="ARBA00023180"/>
    </source>
</evidence>
<dbReference type="GO" id="GO:0005576">
    <property type="term" value="C:extracellular region"/>
    <property type="evidence" value="ECO:0007669"/>
    <property type="project" value="UniProtKB-SubCell"/>
</dbReference>
<dbReference type="OrthoDB" id="8440449at2759"/>
<dbReference type="SUPFAM" id="SSF50494">
    <property type="entry name" value="Trypsin-like serine proteases"/>
    <property type="match status" value="1"/>
</dbReference>
<dbReference type="Proteomes" id="UP000230750">
    <property type="component" value="Unassembled WGS sequence"/>
</dbReference>
<sequence>MRLIQLNTRTLPSGTNLATSRRDECETSLVGNDEEDWFDETMTCAGYLGREVGPCSGDSGGPLVKYAKRGDSRRWTVIGVTSWTIGCALQNELDFFANAHTLFLGLMKISTRKQRG</sequence>
<keyword evidence="4" id="KW-1015">Disulfide bond</keyword>
<keyword evidence="8" id="KW-1185">Reference proteome</keyword>
<evidence type="ECO:0000256" key="3">
    <source>
        <dbReference type="ARBA" id="ARBA00022729"/>
    </source>
</evidence>
<evidence type="ECO:0000313" key="7">
    <source>
        <dbReference type="EMBL" id="PIK58267.1"/>
    </source>
</evidence>
<dbReference type="STRING" id="307972.A0A2G8LDG9"/>
<organism evidence="7 8">
    <name type="scientific">Stichopus japonicus</name>
    <name type="common">Sea cucumber</name>
    <dbReference type="NCBI Taxonomy" id="307972"/>
    <lineage>
        <taxon>Eukaryota</taxon>
        <taxon>Metazoa</taxon>
        <taxon>Echinodermata</taxon>
        <taxon>Eleutherozoa</taxon>
        <taxon>Echinozoa</taxon>
        <taxon>Holothuroidea</taxon>
        <taxon>Aspidochirotacea</taxon>
        <taxon>Aspidochirotida</taxon>
        <taxon>Stichopodidae</taxon>
        <taxon>Apostichopus</taxon>
    </lineage>
</organism>
<accession>A0A2G8LDG9</accession>